<protein>
    <recommendedName>
        <fullName evidence="1">General transcription and DNA repair factor IIH subunit TFB5</fullName>
    </recommendedName>
</protein>
<sequence length="82" mass="9148">MVSALTGTLIKCDPPTMEIIKQINESKHFIIEQIDEGVALCKDPVIHFLKDEVTRRLEIAECFVPSDAKKPEPTGDHTKASE</sequence>
<reference evidence="2" key="1">
    <citation type="submission" date="2022-07" db="EMBL/GenBank/DDBJ databases">
        <title>Evaluation of T. orientalis genome assembly methods using nanopore sequencing and analysis of variation between genomes.</title>
        <authorList>
            <person name="Yam J."/>
            <person name="Micallef M.L."/>
            <person name="Liu M."/>
            <person name="Djordjevic S.P."/>
            <person name="Bogema D.R."/>
            <person name="Jenkins C."/>
        </authorList>
    </citation>
    <scope>NUCLEOTIDE SEQUENCE</scope>
    <source>
        <strain evidence="2">Fish Creek</strain>
    </source>
</reference>
<keyword evidence="1" id="KW-0804">Transcription</keyword>
<gene>
    <name evidence="2" type="ORF">MACJ_002396</name>
</gene>
<dbReference type="SMART" id="SM01395">
    <property type="entry name" value="Tbf5"/>
    <property type="match status" value="1"/>
</dbReference>
<proteinExistence type="inferred from homology"/>
<evidence type="ECO:0000256" key="1">
    <source>
        <dbReference type="RuleBase" id="RU368032"/>
    </source>
</evidence>
<dbReference type="GO" id="GO:0006289">
    <property type="term" value="P:nucleotide-excision repair"/>
    <property type="evidence" value="ECO:0007669"/>
    <property type="project" value="InterPro"/>
</dbReference>
<comment type="subunit">
    <text evidence="1">Component of the 7-subunit TFIIH core complex.</text>
</comment>
<dbReference type="GO" id="GO:0006367">
    <property type="term" value="P:transcription initiation at RNA polymerase II promoter"/>
    <property type="evidence" value="ECO:0007669"/>
    <property type="project" value="UniProtKB-UniRule"/>
</dbReference>
<dbReference type="Gene3D" id="3.30.70.1220">
    <property type="entry name" value="TFB5-like"/>
    <property type="match status" value="1"/>
</dbReference>
<dbReference type="Proteomes" id="UP000244803">
    <property type="component" value="Chromosome 3"/>
</dbReference>
<keyword evidence="1" id="KW-0539">Nucleus</keyword>
<dbReference type="EMBL" id="CP056066">
    <property type="protein sequence ID" value="UKJ89149.2"/>
    <property type="molecule type" value="Genomic_DNA"/>
</dbReference>
<dbReference type="AlphaFoldDB" id="A0A976M650"/>
<keyword evidence="1" id="KW-0227">DNA damage</keyword>
<comment type="similarity">
    <text evidence="1">Belongs to the TFB5 family.</text>
</comment>
<accession>A0A976M650</accession>
<evidence type="ECO:0000313" key="3">
    <source>
        <dbReference type="Proteomes" id="UP000244803"/>
    </source>
</evidence>
<name>A0A976M650_THEOR</name>
<keyword evidence="1" id="KW-0805">Transcription regulation</keyword>
<evidence type="ECO:0000313" key="2">
    <source>
        <dbReference type="EMBL" id="UKJ89149.2"/>
    </source>
</evidence>
<dbReference type="GO" id="GO:0000439">
    <property type="term" value="C:transcription factor TFIIH core complex"/>
    <property type="evidence" value="ECO:0007669"/>
    <property type="project" value="UniProtKB-UniRule"/>
</dbReference>
<dbReference type="OrthoDB" id="354at2759"/>
<dbReference type="Pfam" id="PF06331">
    <property type="entry name" value="Tfb5"/>
    <property type="match status" value="1"/>
</dbReference>
<comment type="function">
    <text evidence="1">In NER, TFIIH acts by opening DNA around the lesion to allow the excision of the damaged oligonucleotide and its replacement by a new DNA fragment. In transcription, TFIIH has an essential role in transcription initiation. When the pre-initiation complex (PIC) has been established, TFIIH is required for promoter opening and promoter escape.</text>
</comment>
<organism evidence="2 3">
    <name type="scientific">Theileria orientalis</name>
    <dbReference type="NCBI Taxonomy" id="68886"/>
    <lineage>
        <taxon>Eukaryota</taxon>
        <taxon>Sar</taxon>
        <taxon>Alveolata</taxon>
        <taxon>Apicomplexa</taxon>
        <taxon>Aconoidasida</taxon>
        <taxon>Piroplasmida</taxon>
        <taxon>Theileriidae</taxon>
        <taxon>Theileria</taxon>
    </lineage>
</organism>
<dbReference type="SUPFAM" id="SSF142897">
    <property type="entry name" value="TFB5-like"/>
    <property type="match status" value="1"/>
</dbReference>
<dbReference type="InterPro" id="IPR009400">
    <property type="entry name" value="TFIIH_TTDA/Tfb5"/>
</dbReference>
<dbReference type="InterPro" id="IPR035935">
    <property type="entry name" value="TFB5-like_sf"/>
</dbReference>
<comment type="subcellular location">
    <subcellularLocation>
        <location evidence="1">Nucleus</location>
    </subcellularLocation>
</comment>
<keyword evidence="1" id="KW-0234">DNA repair</keyword>